<dbReference type="NCBIfam" id="TIGR04107">
    <property type="entry name" value="rSAM_HutW"/>
    <property type="match status" value="1"/>
</dbReference>
<sequence length="438" mass="49113">MSLEVSSFYASGQGLPFAGRWATMPVRQARPLDVGEVDAQWRARLTRPITGNTRLAYVHIPFCATQCQFCGFYINREHDAAVARYADMLMEELALESASVLHQSTPLKAIFIGGGTPTVLTAGQLHRLISGLKQALPLTEDCEITVEGRILNFDDERIDACLEAGANRFSIGIQTFDTRLRRRLGRRADRDQAVAFIRGLAERDRAAVICDLMFGLPGQTLGIWREDLRIIADLPLDGVDLYALNLLPGTPLEKAASRGRTDIPSVAQARERYLQGATWLAEHDWRQLSNSHWARTSRERNLYNLNIKRGADYLAFGSGAGGNLAGQSFMVHRSLEKYYPMLAQGRKPLMMMTDVNEHYRWQMQLQGFIETGHGDLAELVADPSPLYPLLSQWRGRGLLSHEEGYFQLTDEGRFWASNLLHALRTLVGQLRQSRPGSL</sequence>
<evidence type="ECO:0000259" key="6">
    <source>
        <dbReference type="PROSITE" id="PS51918"/>
    </source>
</evidence>
<name>A0ABY2SIH9_9HYPH</name>
<comment type="cofactor">
    <cofactor evidence="1">
        <name>[4Fe-4S] cluster</name>
        <dbReference type="ChEBI" id="CHEBI:49883"/>
    </cofactor>
</comment>
<dbReference type="PROSITE" id="PS51918">
    <property type="entry name" value="RADICAL_SAM"/>
    <property type="match status" value="1"/>
</dbReference>
<dbReference type="SMART" id="SM00729">
    <property type="entry name" value="Elp3"/>
    <property type="match status" value="1"/>
</dbReference>
<evidence type="ECO:0000256" key="3">
    <source>
        <dbReference type="ARBA" id="ARBA00022723"/>
    </source>
</evidence>
<keyword evidence="7" id="KW-0808">Transferase</keyword>
<dbReference type="GO" id="GO:0032259">
    <property type="term" value="P:methylation"/>
    <property type="evidence" value="ECO:0007669"/>
    <property type="project" value="UniProtKB-KW"/>
</dbReference>
<comment type="caution">
    <text evidence="7">The sequence shown here is derived from an EMBL/GenBank/DDBJ whole genome shotgun (WGS) entry which is preliminary data.</text>
</comment>
<keyword evidence="4" id="KW-0408">Iron</keyword>
<keyword evidence="7" id="KW-0489">Methyltransferase</keyword>
<dbReference type="PANTHER" id="PTHR13932">
    <property type="entry name" value="COPROPORPHYRINIGEN III OXIDASE"/>
    <property type="match status" value="1"/>
</dbReference>
<dbReference type="SFLD" id="SFLDG01082">
    <property type="entry name" value="B12-binding_domain_containing"/>
    <property type="match status" value="1"/>
</dbReference>
<dbReference type="SFLD" id="SFLDS00029">
    <property type="entry name" value="Radical_SAM"/>
    <property type="match status" value="1"/>
</dbReference>
<dbReference type="PANTHER" id="PTHR13932:SF9">
    <property type="entry name" value="COPROPORPHYRINOGEN III OXIDASE"/>
    <property type="match status" value="1"/>
</dbReference>
<proteinExistence type="predicted"/>
<keyword evidence="5" id="KW-0411">Iron-sulfur</keyword>
<evidence type="ECO:0000313" key="8">
    <source>
        <dbReference type="Proteomes" id="UP000305202"/>
    </source>
</evidence>
<dbReference type="Proteomes" id="UP000305202">
    <property type="component" value="Unassembled WGS sequence"/>
</dbReference>
<keyword evidence="8" id="KW-1185">Reference proteome</keyword>
<dbReference type="SFLD" id="SFLDF00311">
    <property type="entry name" value="heme_degradation_proteins_(Hut"/>
    <property type="match status" value="1"/>
</dbReference>
<dbReference type="RefSeq" id="WP_136990973.1">
    <property type="nucleotide sequence ID" value="NZ_SZPQ01000021.1"/>
</dbReference>
<keyword evidence="3" id="KW-0479">Metal-binding</keyword>
<gene>
    <name evidence="7" type="ORF">FCN80_14975</name>
</gene>
<reference evidence="7 8" key="1">
    <citation type="submission" date="2019-04" db="EMBL/GenBank/DDBJ databases">
        <authorList>
            <person name="Li M."/>
            <person name="Gao C."/>
        </authorList>
    </citation>
    <scope>NUCLEOTIDE SEQUENCE [LARGE SCALE GENOMIC DNA]</scope>
    <source>
        <strain evidence="7 8">BGMRC 2031</strain>
    </source>
</reference>
<dbReference type="SFLD" id="SFLDG01065">
    <property type="entry name" value="anaerobic_coproporphyrinogen-I"/>
    <property type="match status" value="1"/>
</dbReference>
<dbReference type="GO" id="GO:0008168">
    <property type="term" value="F:methyltransferase activity"/>
    <property type="evidence" value="ECO:0007669"/>
    <property type="project" value="UniProtKB-KW"/>
</dbReference>
<organism evidence="7 8">
    <name type="scientific">Martelella alba</name>
    <dbReference type="NCBI Taxonomy" id="2590451"/>
    <lineage>
        <taxon>Bacteria</taxon>
        <taxon>Pseudomonadati</taxon>
        <taxon>Pseudomonadota</taxon>
        <taxon>Alphaproteobacteria</taxon>
        <taxon>Hyphomicrobiales</taxon>
        <taxon>Aurantimonadaceae</taxon>
        <taxon>Martelella</taxon>
    </lineage>
</organism>
<dbReference type="InterPro" id="IPR007197">
    <property type="entry name" value="rSAM"/>
</dbReference>
<dbReference type="InterPro" id="IPR013785">
    <property type="entry name" value="Aldolase_TIM"/>
</dbReference>
<dbReference type="SUPFAM" id="SSF102114">
    <property type="entry name" value="Radical SAM enzymes"/>
    <property type="match status" value="1"/>
</dbReference>
<accession>A0ABY2SIH9</accession>
<keyword evidence="2" id="KW-0949">S-adenosyl-L-methionine</keyword>
<evidence type="ECO:0000256" key="2">
    <source>
        <dbReference type="ARBA" id="ARBA00022691"/>
    </source>
</evidence>
<evidence type="ECO:0000313" key="7">
    <source>
        <dbReference type="EMBL" id="TKI05190.1"/>
    </source>
</evidence>
<dbReference type="InterPro" id="IPR026332">
    <property type="entry name" value="HutW"/>
</dbReference>
<dbReference type="InterPro" id="IPR034505">
    <property type="entry name" value="Coproporphyrinogen-III_oxidase"/>
</dbReference>
<protein>
    <submittedName>
        <fullName evidence="7">Heme anaerobic degradation radical SAM methyltransferase ChuW/HutW</fullName>
    </submittedName>
</protein>
<feature type="domain" description="Radical SAM core" evidence="6">
    <location>
        <begin position="48"/>
        <end position="284"/>
    </location>
</feature>
<dbReference type="CDD" id="cd01335">
    <property type="entry name" value="Radical_SAM"/>
    <property type="match status" value="1"/>
</dbReference>
<dbReference type="InterPro" id="IPR006638">
    <property type="entry name" value="Elp3/MiaA/NifB-like_rSAM"/>
</dbReference>
<dbReference type="Gene3D" id="3.20.20.70">
    <property type="entry name" value="Aldolase class I"/>
    <property type="match status" value="1"/>
</dbReference>
<evidence type="ECO:0000256" key="5">
    <source>
        <dbReference type="ARBA" id="ARBA00023014"/>
    </source>
</evidence>
<evidence type="ECO:0000256" key="4">
    <source>
        <dbReference type="ARBA" id="ARBA00023004"/>
    </source>
</evidence>
<dbReference type="EMBL" id="SZPQ01000021">
    <property type="protein sequence ID" value="TKI05190.1"/>
    <property type="molecule type" value="Genomic_DNA"/>
</dbReference>
<dbReference type="Pfam" id="PF04055">
    <property type="entry name" value="Radical_SAM"/>
    <property type="match status" value="1"/>
</dbReference>
<dbReference type="InterPro" id="IPR058240">
    <property type="entry name" value="rSAM_sf"/>
</dbReference>
<evidence type="ECO:0000256" key="1">
    <source>
        <dbReference type="ARBA" id="ARBA00001966"/>
    </source>
</evidence>